<dbReference type="SMART" id="SM00644">
    <property type="entry name" value="Ami_2"/>
    <property type="match status" value="1"/>
</dbReference>
<feature type="domain" description="N-acetylmuramoyl-L-alanine amidase" evidence="2">
    <location>
        <begin position="231"/>
        <end position="368"/>
    </location>
</feature>
<dbReference type="Gene3D" id="2.10.270.10">
    <property type="entry name" value="Cholin Binding"/>
    <property type="match status" value="2"/>
</dbReference>
<evidence type="ECO:0000256" key="1">
    <source>
        <dbReference type="SAM" id="SignalP"/>
    </source>
</evidence>
<dbReference type="Gene3D" id="3.40.80.10">
    <property type="entry name" value="Peptidoglycan recognition protein-like"/>
    <property type="match status" value="1"/>
</dbReference>
<dbReference type="RefSeq" id="WP_235804949.1">
    <property type="nucleotide sequence ID" value="NZ_AZGC01000045.1"/>
</dbReference>
<feature type="chain" id="PRO_5006411717" evidence="1">
    <location>
        <begin position="29"/>
        <end position="403"/>
    </location>
</feature>
<dbReference type="SUPFAM" id="SSF55846">
    <property type="entry name" value="N-acetylmuramoyl-L-alanine amidase-like"/>
    <property type="match status" value="1"/>
</dbReference>
<dbReference type="InterPro" id="IPR002502">
    <property type="entry name" value="Amidase_domain"/>
</dbReference>
<dbReference type="Pfam" id="PF01510">
    <property type="entry name" value="Amidase_2"/>
    <property type="match status" value="1"/>
</dbReference>
<proteinExistence type="predicted"/>
<keyword evidence="1" id="KW-0732">Signal</keyword>
<dbReference type="GO" id="GO:0008745">
    <property type="term" value="F:N-acetylmuramoyl-L-alanine amidase activity"/>
    <property type="evidence" value="ECO:0007669"/>
    <property type="project" value="InterPro"/>
</dbReference>
<evidence type="ECO:0000259" key="2">
    <source>
        <dbReference type="SMART" id="SM00644"/>
    </source>
</evidence>
<feature type="signal peptide" evidence="1">
    <location>
        <begin position="1"/>
        <end position="28"/>
    </location>
</feature>
<name>A0A0R1UJ28_9LACO</name>
<dbReference type="CDD" id="cd06583">
    <property type="entry name" value="PGRP"/>
    <property type="match status" value="1"/>
</dbReference>
<evidence type="ECO:0000313" key="3">
    <source>
        <dbReference type="EMBL" id="KRL93261.1"/>
    </source>
</evidence>
<dbReference type="EMBL" id="AZGC01000045">
    <property type="protein sequence ID" value="KRL93261.1"/>
    <property type="molecule type" value="Genomic_DNA"/>
</dbReference>
<comment type="caution">
    <text evidence="3">The sequence shown here is derived from an EMBL/GenBank/DDBJ whole genome shotgun (WGS) entry which is preliminary data.</text>
</comment>
<keyword evidence="4" id="KW-1185">Reference proteome</keyword>
<dbReference type="GO" id="GO:0009253">
    <property type="term" value="P:peptidoglycan catabolic process"/>
    <property type="evidence" value="ECO:0007669"/>
    <property type="project" value="InterPro"/>
</dbReference>
<protein>
    <submittedName>
        <fullName evidence="3">N-acetylmuramoyl-L-alanine amidase</fullName>
    </submittedName>
</protein>
<accession>A0A0R1UJ28</accession>
<dbReference type="PATRIC" id="fig|1423742.4.peg.20"/>
<dbReference type="InterPro" id="IPR036505">
    <property type="entry name" value="Amidase/PGRP_sf"/>
</dbReference>
<dbReference type="STRING" id="417373.GCA_001570685_00609"/>
<dbReference type="Proteomes" id="UP000051084">
    <property type="component" value="Unassembled WGS sequence"/>
</dbReference>
<evidence type="ECO:0000313" key="4">
    <source>
        <dbReference type="Proteomes" id="UP000051084"/>
    </source>
</evidence>
<reference evidence="3 4" key="1">
    <citation type="journal article" date="2015" name="Genome Announc.">
        <title>Expanding the biotechnology potential of lactobacilli through comparative genomics of 213 strains and associated genera.</title>
        <authorList>
            <person name="Sun Z."/>
            <person name="Harris H.M."/>
            <person name="McCann A."/>
            <person name="Guo C."/>
            <person name="Argimon S."/>
            <person name="Zhang W."/>
            <person name="Yang X."/>
            <person name="Jeffery I.B."/>
            <person name="Cooney J.C."/>
            <person name="Kagawa T.F."/>
            <person name="Liu W."/>
            <person name="Song Y."/>
            <person name="Salvetti E."/>
            <person name="Wrobel A."/>
            <person name="Rasinkangas P."/>
            <person name="Parkhill J."/>
            <person name="Rea M.C."/>
            <person name="O'Sullivan O."/>
            <person name="Ritari J."/>
            <person name="Douillard F.P."/>
            <person name="Paul Ross R."/>
            <person name="Yang R."/>
            <person name="Briner A.E."/>
            <person name="Felis G.E."/>
            <person name="de Vos W.M."/>
            <person name="Barrangou R."/>
            <person name="Klaenhammer T.R."/>
            <person name="Caufield P.W."/>
            <person name="Cui Y."/>
            <person name="Zhang H."/>
            <person name="O'Toole P.W."/>
        </authorList>
    </citation>
    <scope>NUCLEOTIDE SEQUENCE [LARGE SCALE GENOMIC DNA]</scope>
    <source>
        <strain evidence="3 4">DSM 18793</strain>
    </source>
</reference>
<organism evidence="3 4">
    <name type="scientific">Limosilactobacillus equigenerosi DSM 18793 = JCM 14505</name>
    <dbReference type="NCBI Taxonomy" id="1423742"/>
    <lineage>
        <taxon>Bacteria</taxon>
        <taxon>Bacillati</taxon>
        <taxon>Bacillota</taxon>
        <taxon>Bacilli</taxon>
        <taxon>Lactobacillales</taxon>
        <taxon>Lactobacillaceae</taxon>
        <taxon>Limosilactobacillus</taxon>
    </lineage>
</organism>
<dbReference type="SUPFAM" id="SSF69360">
    <property type="entry name" value="Cell wall binding repeat"/>
    <property type="match status" value="1"/>
</dbReference>
<sequence>MNLKKKLTISGAALMAAFSIAGTTVAQASTDLTGWLHGNNGDYTYITKGKTDSGKKYQQLPNIADPKAKSWYLTKDGTALDGVQDWAGSKWYFEPTTKQLIKHRDYVKGQDGKYHMVDKDGRVLSGIQEWQGSYWYFDKDGVLITKRDYVKSQWGMWYLVGSDGRVQSGLQEWQGSLWYFDPTTYLLVKNKDITVDGVSYHADKDGRVTKNANQETGFDPSEINWTYELGAGEGDSRLAIPDYIILHEVGAESGAAANANYLKNNWYNANTTFVVGDGGQVFCVSDPGYVSWGALDANPYAPVQIELGRTWNRAQFLQDYAKYIAVARYYSNYYGIPTTLDDGGVGTKGDKSHRWVSRNMSGDHQDPYGYFESWGISEDQLTHDINNGVDMNQLNSVVYSQRQ</sequence>
<dbReference type="AlphaFoldDB" id="A0A0R1UJ28"/>
<gene>
    <name evidence="3" type="ORF">FC21_GL000015</name>
</gene>